<name>A0A0F8XHQ5_9ZZZZ</name>
<protein>
    <recommendedName>
        <fullName evidence="1">HNH nuclease domain-containing protein</fullName>
    </recommendedName>
</protein>
<dbReference type="Gene3D" id="3.90.75.20">
    <property type="match status" value="1"/>
</dbReference>
<organism evidence="2">
    <name type="scientific">marine sediment metagenome</name>
    <dbReference type="NCBI Taxonomy" id="412755"/>
    <lineage>
        <taxon>unclassified sequences</taxon>
        <taxon>metagenomes</taxon>
        <taxon>ecological metagenomes</taxon>
    </lineage>
</organism>
<evidence type="ECO:0000259" key="1">
    <source>
        <dbReference type="Pfam" id="PF13392"/>
    </source>
</evidence>
<dbReference type="AlphaFoldDB" id="A0A0F8XHQ5"/>
<proteinExistence type="predicted"/>
<dbReference type="InterPro" id="IPR003615">
    <property type="entry name" value="HNH_nuc"/>
</dbReference>
<comment type="caution">
    <text evidence="2">The sequence shown here is derived from an EMBL/GenBank/DDBJ whole genome shotgun (WGS) entry which is preliminary data.</text>
</comment>
<dbReference type="SUPFAM" id="SSF54060">
    <property type="entry name" value="His-Me finger endonucleases"/>
    <property type="match status" value="1"/>
</dbReference>
<dbReference type="Pfam" id="PF13392">
    <property type="entry name" value="HNH_3"/>
    <property type="match status" value="1"/>
</dbReference>
<sequence>MKGEKRNIEISCACGCGQSLIKYDKQGRPRRFINGHNGRGNKYRLGIKHPESFKQMMRERMSGENHPQWKGGRAYHSGGYILVHAPEHPHKHHGNYIFEHRLVMEQHLGRYLEPDERVHHINGIRDDNRLENLKLFSSDAEHAIFEGRGIGIDREKAIRVMKAKAAERHRKRGNPLIECACGCGKSFLKYDERGRTRRYVHGHGRWQN</sequence>
<gene>
    <name evidence="2" type="ORF">LCGC14_3023240</name>
</gene>
<reference evidence="2" key="1">
    <citation type="journal article" date="2015" name="Nature">
        <title>Complex archaea that bridge the gap between prokaryotes and eukaryotes.</title>
        <authorList>
            <person name="Spang A."/>
            <person name="Saw J.H."/>
            <person name="Jorgensen S.L."/>
            <person name="Zaremba-Niedzwiedzka K."/>
            <person name="Martijn J."/>
            <person name="Lind A.E."/>
            <person name="van Eijk R."/>
            <person name="Schleper C."/>
            <person name="Guy L."/>
            <person name="Ettema T.J."/>
        </authorList>
    </citation>
    <scope>NUCLEOTIDE SEQUENCE</scope>
</reference>
<dbReference type="EMBL" id="LAZR01062913">
    <property type="protein sequence ID" value="KKK60550.1"/>
    <property type="molecule type" value="Genomic_DNA"/>
</dbReference>
<evidence type="ECO:0000313" key="2">
    <source>
        <dbReference type="EMBL" id="KKK60550.1"/>
    </source>
</evidence>
<feature type="domain" description="HNH nuclease" evidence="1">
    <location>
        <begin position="100"/>
        <end position="137"/>
    </location>
</feature>
<dbReference type="InterPro" id="IPR044925">
    <property type="entry name" value="His-Me_finger_sf"/>
</dbReference>
<accession>A0A0F8XHQ5</accession>